<evidence type="ECO:0000313" key="3">
    <source>
        <dbReference type="Proteomes" id="UP000078560"/>
    </source>
</evidence>
<dbReference type="Pfam" id="PF05795">
    <property type="entry name" value="Plasmodium_Vir"/>
    <property type="match status" value="1"/>
</dbReference>
<organism evidence="2 3">
    <name type="scientific">Plasmodium ovale curtisi</name>
    <dbReference type="NCBI Taxonomy" id="864141"/>
    <lineage>
        <taxon>Eukaryota</taxon>
        <taxon>Sar</taxon>
        <taxon>Alveolata</taxon>
        <taxon>Apicomplexa</taxon>
        <taxon>Aconoidasida</taxon>
        <taxon>Haemosporida</taxon>
        <taxon>Plasmodiidae</taxon>
        <taxon>Plasmodium</taxon>
        <taxon>Plasmodium (Plasmodium)</taxon>
    </lineage>
</organism>
<sequence length="328" mass="39187">MSDDYNYDFLKDIDKYTIYQSTVNQADVSTIDVKYCNFDKNDFSEDKIEFAQNLCKKFKYLYQLITEDKRSILLKVKRDLGYINYWLNDELNKNSSHFHITAEEFYIKLKIKDDKYDQIDLKNKIRNIDEVHLNNMKILEKMYVNYSELHKIIILFEGVKNKCSSYSQICYDEYEKAVKGCTNPNPTTLCNALEEYRKKYEHLYEMNELFKRCPSDKLKKLPKNEAAIRQLEKGARLELGILPSHPSDRNTSDIAITVIGVIFATFTFLFLLYMFTPFGSWLQPRIKKYIKFYRNLQREKHQSATHNSEIYHANSNNELYNIRYNFIQ</sequence>
<dbReference type="EMBL" id="FLQU01000214">
    <property type="protein sequence ID" value="SBS82508.1"/>
    <property type="molecule type" value="Genomic_DNA"/>
</dbReference>
<keyword evidence="1" id="KW-0812">Transmembrane</keyword>
<dbReference type="AlphaFoldDB" id="A0A1A8VUK8"/>
<keyword evidence="1" id="KW-1133">Transmembrane helix</keyword>
<dbReference type="InterPro" id="IPR008780">
    <property type="entry name" value="Plasmodium_Vir"/>
</dbReference>
<dbReference type="VEuPathDB" id="PlasmoDB:PocGH01_00120100"/>
<feature type="transmembrane region" description="Helical" evidence="1">
    <location>
        <begin position="254"/>
        <end position="275"/>
    </location>
</feature>
<reference evidence="3" key="1">
    <citation type="submission" date="2016-05" db="EMBL/GenBank/DDBJ databases">
        <authorList>
            <person name="Naeem Raeece"/>
        </authorList>
    </citation>
    <scope>NUCLEOTIDE SEQUENCE [LARGE SCALE GENOMIC DNA]</scope>
</reference>
<keyword evidence="1" id="KW-0472">Membrane</keyword>
<evidence type="ECO:0000256" key="1">
    <source>
        <dbReference type="SAM" id="Phobius"/>
    </source>
</evidence>
<protein>
    <submittedName>
        <fullName evidence="2">PIR Superfamily Protein</fullName>
    </submittedName>
</protein>
<accession>A0A1A8VUK8</accession>
<proteinExistence type="predicted"/>
<evidence type="ECO:0000313" key="2">
    <source>
        <dbReference type="EMBL" id="SBS82508.1"/>
    </source>
</evidence>
<gene>
    <name evidence="2" type="ORF">POVCU2_0015660</name>
</gene>
<name>A0A1A8VUK8_PLAOA</name>
<dbReference type="Proteomes" id="UP000078560">
    <property type="component" value="Unassembled WGS sequence"/>
</dbReference>